<dbReference type="PANTHER" id="PTHR43806:SF11">
    <property type="entry name" value="CEREVISIN-RELATED"/>
    <property type="match status" value="1"/>
</dbReference>
<dbReference type="InterPro" id="IPR036852">
    <property type="entry name" value="Peptidase_S8/S53_dom_sf"/>
</dbReference>
<dbReference type="CDD" id="cd04077">
    <property type="entry name" value="Peptidases_S8_PCSK9_ProteinaseK_like"/>
    <property type="match status" value="1"/>
</dbReference>
<sequence>YKYRPDAGKGIFVYVLNSGINAEHEEFEGRVIALRVFTGGLISDRSHGTHVAGIIGGATYGVAQKASIIDVQVLAGRTGSTAKIIKGLEWAIDDIKRNGRVGEAVISMSLGGNRGRLHNYSETLVKEAIDAGIPIIMAARNRNMDSDTNSPGRVTAAITVGAMTKEYRRWEGPSLGPIVDIFAPGKGIIAAGSESNTALATKTGTSVAAPHVAGVVLY</sequence>
<proteinExistence type="inferred from homology"/>
<dbReference type="GO" id="GO:0006508">
    <property type="term" value="P:proteolysis"/>
    <property type="evidence" value="ECO:0007669"/>
    <property type="project" value="UniProtKB-KW"/>
</dbReference>
<comment type="similarity">
    <text evidence="1 5">Belongs to the peptidase S8 family.</text>
</comment>
<gene>
    <name evidence="7" type="ORF">B0T10DRAFT_388423</name>
</gene>
<dbReference type="InterPro" id="IPR050131">
    <property type="entry name" value="Peptidase_S8_subtilisin-like"/>
</dbReference>
<dbReference type="EMBL" id="JAGPYM010000003">
    <property type="protein sequence ID" value="KAH6896541.1"/>
    <property type="molecule type" value="Genomic_DNA"/>
</dbReference>
<protein>
    <submittedName>
        <fullName evidence="7">Peptidase S8/S53 domain-containing protein</fullName>
    </submittedName>
</protein>
<dbReference type="PROSITE" id="PS00138">
    <property type="entry name" value="SUBTILASE_SER"/>
    <property type="match status" value="1"/>
</dbReference>
<dbReference type="Gene3D" id="3.40.50.200">
    <property type="entry name" value="Peptidase S8/S53 domain"/>
    <property type="match status" value="1"/>
</dbReference>
<evidence type="ECO:0000256" key="4">
    <source>
        <dbReference type="ARBA" id="ARBA00022825"/>
    </source>
</evidence>
<feature type="non-terminal residue" evidence="7">
    <location>
        <position position="1"/>
    </location>
</feature>
<accession>A0A9P9ARB0</accession>
<dbReference type="InterPro" id="IPR022398">
    <property type="entry name" value="Peptidase_S8_His-AS"/>
</dbReference>
<keyword evidence="4" id="KW-0720">Serine protease</keyword>
<name>A0A9P9ARB0_9HYPO</name>
<comment type="caution">
    <text evidence="5">Lacks conserved residue(s) required for the propagation of feature annotation.</text>
</comment>
<evidence type="ECO:0000256" key="1">
    <source>
        <dbReference type="ARBA" id="ARBA00011073"/>
    </source>
</evidence>
<dbReference type="GO" id="GO:0004252">
    <property type="term" value="F:serine-type endopeptidase activity"/>
    <property type="evidence" value="ECO:0007669"/>
    <property type="project" value="InterPro"/>
</dbReference>
<evidence type="ECO:0000256" key="2">
    <source>
        <dbReference type="ARBA" id="ARBA00022670"/>
    </source>
</evidence>
<feature type="non-terminal residue" evidence="7">
    <location>
        <position position="218"/>
    </location>
</feature>
<dbReference type="PROSITE" id="PS00137">
    <property type="entry name" value="SUBTILASE_HIS"/>
    <property type="match status" value="1"/>
</dbReference>
<dbReference type="Pfam" id="PF00082">
    <property type="entry name" value="Peptidase_S8"/>
    <property type="match status" value="1"/>
</dbReference>
<keyword evidence="8" id="KW-1185">Reference proteome</keyword>
<feature type="domain" description="Peptidase S8/S53" evidence="6">
    <location>
        <begin position="8"/>
        <end position="216"/>
    </location>
</feature>
<keyword evidence="3" id="KW-0378">Hydrolase</keyword>
<dbReference type="Proteomes" id="UP000777438">
    <property type="component" value="Unassembled WGS sequence"/>
</dbReference>
<keyword evidence="2" id="KW-0645">Protease</keyword>
<dbReference type="InterPro" id="IPR000209">
    <property type="entry name" value="Peptidase_S8/S53_dom"/>
</dbReference>
<dbReference type="PANTHER" id="PTHR43806">
    <property type="entry name" value="PEPTIDASE S8"/>
    <property type="match status" value="1"/>
</dbReference>
<dbReference type="InterPro" id="IPR023828">
    <property type="entry name" value="Peptidase_S8_Ser-AS"/>
</dbReference>
<organism evidence="7 8">
    <name type="scientific">Thelonectria olida</name>
    <dbReference type="NCBI Taxonomy" id="1576542"/>
    <lineage>
        <taxon>Eukaryota</taxon>
        <taxon>Fungi</taxon>
        <taxon>Dikarya</taxon>
        <taxon>Ascomycota</taxon>
        <taxon>Pezizomycotina</taxon>
        <taxon>Sordariomycetes</taxon>
        <taxon>Hypocreomycetidae</taxon>
        <taxon>Hypocreales</taxon>
        <taxon>Nectriaceae</taxon>
        <taxon>Thelonectria</taxon>
    </lineage>
</organism>
<dbReference type="SUPFAM" id="SSF52743">
    <property type="entry name" value="Subtilisin-like"/>
    <property type="match status" value="1"/>
</dbReference>
<dbReference type="PRINTS" id="PR00723">
    <property type="entry name" value="SUBTILISIN"/>
</dbReference>
<evidence type="ECO:0000256" key="5">
    <source>
        <dbReference type="PROSITE-ProRule" id="PRU01240"/>
    </source>
</evidence>
<dbReference type="InterPro" id="IPR034193">
    <property type="entry name" value="PCSK9_ProteinaseK-like"/>
</dbReference>
<dbReference type="OrthoDB" id="206201at2759"/>
<evidence type="ECO:0000313" key="8">
    <source>
        <dbReference type="Proteomes" id="UP000777438"/>
    </source>
</evidence>
<evidence type="ECO:0000313" key="7">
    <source>
        <dbReference type="EMBL" id="KAH6896541.1"/>
    </source>
</evidence>
<evidence type="ECO:0000256" key="3">
    <source>
        <dbReference type="ARBA" id="ARBA00022801"/>
    </source>
</evidence>
<evidence type="ECO:0000259" key="6">
    <source>
        <dbReference type="Pfam" id="PF00082"/>
    </source>
</evidence>
<dbReference type="InterPro" id="IPR015500">
    <property type="entry name" value="Peptidase_S8_subtilisin-rel"/>
</dbReference>
<comment type="caution">
    <text evidence="7">The sequence shown here is derived from an EMBL/GenBank/DDBJ whole genome shotgun (WGS) entry which is preliminary data.</text>
</comment>
<dbReference type="AlphaFoldDB" id="A0A9P9ARB0"/>
<dbReference type="PROSITE" id="PS51892">
    <property type="entry name" value="SUBTILASE"/>
    <property type="match status" value="1"/>
</dbReference>
<reference evidence="7 8" key="1">
    <citation type="journal article" date="2021" name="Nat. Commun.">
        <title>Genetic determinants of endophytism in the Arabidopsis root mycobiome.</title>
        <authorList>
            <person name="Mesny F."/>
            <person name="Miyauchi S."/>
            <person name="Thiergart T."/>
            <person name="Pickel B."/>
            <person name="Atanasova L."/>
            <person name="Karlsson M."/>
            <person name="Huettel B."/>
            <person name="Barry K.W."/>
            <person name="Haridas S."/>
            <person name="Chen C."/>
            <person name="Bauer D."/>
            <person name="Andreopoulos W."/>
            <person name="Pangilinan J."/>
            <person name="LaButti K."/>
            <person name="Riley R."/>
            <person name="Lipzen A."/>
            <person name="Clum A."/>
            <person name="Drula E."/>
            <person name="Henrissat B."/>
            <person name="Kohler A."/>
            <person name="Grigoriev I.V."/>
            <person name="Martin F.M."/>
            <person name="Hacquard S."/>
        </authorList>
    </citation>
    <scope>NUCLEOTIDE SEQUENCE [LARGE SCALE GENOMIC DNA]</scope>
    <source>
        <strain evidence="7 8">MPI-CAGE-CH-0241</strain>
    </source>
</reference>